<organism evidence="3 4">
    <name type="scientific">Hermetia illucens</name>
    <name type="common">Black soldier fly</name>
    <dbReference type="NCBI Taxonomy" id="343691"/>
    <lineage>
        <taxon>Eukaryota</taxon>
        <taxon>Metazoa</taxon>
        <taxon>Ecdysozoa</taxon>
        <taxon>Arthropoda</taxon>
        <taxon>Hexapoda</taxon>
        <taxon>Insecta</taxon>
        <taxon>Pterygota</taxon>
        <taxon>Neoptera</taxon>
        <taxon>Endopterygota</taxon>
        <taxon>Diptera</taxon>
        <taxon>Brachycera</taxon>
        <taxon>Stratiomyomorpha</taxon>
        <taxon>Stratiomyidae</taxon>
        <taxon>Hermetiinae</taxon>
        <taxon>Hermetia</taxon>
    </lineage>
</organism>
<dbReference type="FunFam" id="3.40.720.10:FF:000017">
    <property type="entry name" value="Predicted protein"/>
    <property type="match status" value="1"/>
</dbReference>
<evidence type="ECO:0000313" key="4">
    <source>
        <dbReference type="Proteomes" id="UP000594454"/>
    </source>
</evidence>
<dbReference type="InterPro" id="IPR004245">
    <property type="entry name" value="DUF229"/>
</dbReference>
<feature type="transmembrane region" description="Helical" evidence="2">
    <location>
        <begin position="28"/>
        <end position="51"/>
    </location>
</feature>
<proteinExistence type="predicted"/>
<keyword evidence="2" id="KW-0812">Transmembrane</keyword>
<keyword evidence="2" id="KW-1133">Transmembrane helix</keyword>
<dbReference type="PANTHER" id="PTHR10974:SF9">
    <property type="entry name" value="DUF229 DOMAIN CONTAINING PROTEIN-RELATED"/>
    <property type="match status" value="1"/>
</dbReference>
<dbReference type="CDD" id="cd16021">
    <property type="entry name" value="ALP_like"/>
    <property type="match status" value="1"/>
</dbReference>
<evidence type="ECO:0008006" key="5">
    <source>
        <dbReference type="Google" id="ProtNLM"/>
    </source>
</evidence>
<feature type="compositionally biased region" description="Basic and acidic residues" evidence="1">
    <location>
        <begin position="204"/>
        <end position="215"/>
    </location>
</feature>
<gene>
    <name evidence="3" type="ORF">HERILL_LOCUS6442</name>
</gene>
<feature type="region of interest" description="Disordered" evidence="1">
    <location>
        <begin position="117"/>
        <end position="233"/>
    </location>
</feature>
<reference evidence="3 4" key="1">
    <citation type="submission" date="2020-11" db="EMBL/GenBank/DDBJ databases">
        <authorList>
            <person name="Wallbank WR R."/>
            <person name="Pardo Diaz C."/>
            <person name="Kozak K."/>
            <person name="Martin S."/>
            <person name="Jiggins C."/>
            <person name="Moest M."/>
            <person name="Warren A I."/>
            <person name="Generalovic N T."/>
            <person name="Byers J.R.P. K."/>
            <person name="Montejo-Kovacevich G."/>
            <person name="Yen C E."/>
        </authorList>
    </citation>
    <scope>NUCLEOTIDE SEQUENCE [LARGE SCALE GENOMIC DNA]</scope>
</reference>
<evidence type="ECO:0000313" key="3">
    <source>
        <dbReference type="EMBL" id="CAD7083485.1"/>
    </source>
</evidence>
<dbReference type="Pfam" id="PF02995">
    <property type="entry name" value="DUF229"/>
    <property type="match status" value="1"/>
</dbReference>
<keyword evidence="4" id="KW-1185">Reference proteome</keyword>
<evidence type="ECO:0000256" key="1">
    <source>
        <dbReference type="SAM" id="MobiDB-lite"/>
    </source>
</evidence>
<dbReference type="FunCoup" id="A0A7R8UML8">
    <property type="interactions" value="4"/>
</dbReference>
<evidence type="ECO:0000256" key="2">
    <source>
        <dbReference type="SAM" id="Phobius"/>
    </source>
</evidence>
<dbReference type="OrthoDB" id="413313at2759"/>
<dbReference type="Gene3D" id="3.40.720.10">
    <property type="entry name" value="Alkaline Phosphatase, subunit A"/>
    <property type="match status" value="1"/>
</dbReference>
<feature type="compositionally biased region" description="Polar residues" evidence="1">
    <location>
        <begin position="129"/>
        <end position="177"/>
    </location>
</feature>
<feature type="compositionally biased region" description="Basic and acidic residues" evidence="1">
    <location>
        <begin position="179"/>
        <end position="195"/>
    </location>
</feature>
<keyword evidence="2" id="KW-0472">Membrane</keyword>
<accession>A0A7R8UML8</accession>
<dbReference type="PANTHER" id="PTHR10974">
    <property type="entry name" value="FI08016P-RELATED"/>
    <property type="match status" value="1"/>
</dbReference>
<dbReference type="SUPFAM" id="SSF53649">
    <property type="entry name" value="Alkaline phosphatase-like"/>
    <property type="match status" value="1"/>
</dbReference>
<feature type="compositionally biased region" description="Polar residues" evidence="1">
    <location>
        <begin position="220"/>
        <end position="230"/>
    </location>
</feature>
<name>A0A7R8UML8_HERIL</name>
<protein>
    <recommendedName>
        <fullName evidence="5">DUF229 domain containing protein</fullName>
    </recommendedName>
</protein>
<dbReference type="EMBL" id="LR899010">
    <property type="protein sequence ID" value="CAD7083485.1"/>
    <property type="molecule type" value="Genomic_DNA"/>
</dbReference>
<dbReference type="AlphaFoldDB" id="A0A7R8UML8"/>
<dbReference type="Proteomes" id="UP000594454">
    <property type="component" value="Chromosome 2"/>
</dbReference>
<dbReference type="InParanoid" id="A0A7R8UML8"/>
<sequence length="844" mass="94689">MERIGLLTETDAPKRRERFTPHARKPPYLTCVSGKLLGTICVFCVLLYYLIISDNFQTSKQIFNFPLSNSSALSKTNDTTSPSTELTVVFHENPTTTELQDNQITVIIINGSDSSDEQITLPSADEDQLVQTTTVPTEAITNEPTKGTTKHPNPVNPASESHTASVHWQSTTKQSPNKGLKDADATSTLHPEHSINETSLTTERQSHNKDPDGIDAKSTPRPQHNATVATPGTKAKTIAPPVVPKSSVIKGFLVWTPECQIPDLDPFAPSIRMLFNKKVRPKCLQTKQLTEISIEEATGKPILNFKRNLTTSYSPGPLSCCYSEIIRFGSGNSIDKKFKFTNCTNFNKTSHLDPTLGSILVTCKNEKKSTVYKNIHVLIPQKESVRKRLESWQAKNESSRPPSVILFGIDSISRMNLIRTMPLTTKFVQNPGWFEMAGYNKIADNTFPNLMALLTGYNSTTAYRKCNPKKVGGLESCSFLWNEYEKAGYVTAYSEDAQDISTFNYIKVGFKKQPTDCYLRPVMLAAESTLTTSNMDGLKFCLGFQSAPEYVYDYISQVRNAYKGHPFFGLFWTNTFSHNSYYAPTSMDSKILEYFQTFNSSGILNESIILFFSDHGMRFGHLRQSSTGHLEERLPFFYIWLPPSFREKHPEIVQALKINKNRLTNPFDVHVTLKHLLELTGRATNLPKAEDCPNCQSLFKTIPESRSCEDAAIEDHWCTCRAFHNVNKKSPKVIEATLRTIEYINDIVKHANNGTVAHLCTPLVLKTITYANQEVIPHVSANSTLEGYQISFSTNPGGAMFETTVRVDKQKFEVTGTISRLNSYEKQAKCVNVEAVKKYCACKK</sequence>
<dbReference type="InterPro" id="IPR017850">
    <property type="entry name" value="Alkaline_phosphatase_core_sf"/>
</dbReference>
<dbReference type="GO" id="GO:0005615">
    <property type="term" value="C:extracellular space"/>
    <property type="evidence" value="ECO:0007669"/>
    <property type="project" value="TreeGrafter"/>
</dbReference>